<feature type="region of interest" description="Disordered" evidence="1">
    <location>
        <begin position="573"/>
        <end position="595"/>
    </location>
</feature>
<feature type="region of interest" description="Disordered" evidence="1">
    <location>
        <begin position="131"/>
        <end position="177"/>
    </location>
</feature>
<keyword evidence="3" id="KW-1185">Reference proteome</keyword>
<dbReference type="AlphaFoldDB" id="A0A3N4HFJ1"/>
<feature type="compositionally biased region" description="Polar residues" evidence="1">
    <location>
        <begin position="10"/>
        <end position="23"/>
    </location>
</feature>
<feature type="compositionally biased region" description="Polar residues" evidence="1">
    <location>
        <begin position="573"/>
        <end position="582"/>
    </location>
</feature>
<gene>
    <name evidence="2" type="ORF">BJ508DRAFT_366963</name>
</gene>
<proteinExistence type="predicted"/>
<name>A0A3N4HFJ1_ASCIM</name>
<feature type="compositionally biased region" description="Polar residues" evidence="1">
    <location>
        <begin position="349"/>
        <end position="359"/>
    </location>
</feature>
<dbReference type="EMBL" id="ML119840">
    <property type="protein sequence ID" value="RPA72915.1"/>
    <property type="molecule type" value="Genomic_DNA"/>
</dbReference>
<evidence type="ECO:0000256" key="1">
    <source>
        <dbReference type="SAM" id="MobiDB-lite"/>
    </source>
</evidence>
<feature type="region of interest" description="Disordered" evidence="1">
    <location>
        <begin position="283"/>
        <end position="393"/>
    </location>
</feature>
<protein>
    <submittedName>
        <fullName evidence="2">Uncharacterized protein</fullName>
    </submittedName>
</protein>
<evidence type="ECO:0000313" key="3">
    <source>
        <dbReference type="Proteomes" id="UP000275078"/>
    </source>
</evidence>
<organism evidence="2 3">
    <name type="scientific">Ascobolus immersus RN42</name>
    <dbReference type="NCBI Taxonomy" id="1160509"/>
    <lineage>
        <taxon>Eukaryota</taxon>
        <taxon>Fungi</taxon>
        <taxon>Dikarya</taxon>
        <taxon>Ascomycota</taxon>
        <taxon>Pezizomycotina</taxon>
        <taxon>Pezizomycetes</taxon>
        <taxon>Pezizales</taxon>
        <taxon>Ascobolaceae</taxon>
        <taxon>Ascobolus</taxon>
    </lineage>
</organism>
<feature type="region of interest" description="Disordered" evidence="1">
    <location>
        <begin position="1"/>
        <end position="64"/>
    </location>
</feature>
<dbReference type="Proteomes" id="UP000275078">
    <property type="component" value="Unassembled WGS sequence"/>
</dbReference>
<sequence length="801" mass="85251">MATPKRPSLRPQTSFQRPSSALKFNSAPKPLSPKKRNTLDTSSSPSLSKKDGSRSPLPTRNLMADMKVIRKMPSFLPKAKSHGGLKAAAVAQANGDGGLKLIDSEQSNGEGGLFARPTSRIDLRQKEVNEVASGGDGGLRVPERGDGIGGLGRPASRNTVRQRKSTDFAPAGARGLTVPEQVDGIGRLGRPTSRNTIRRKESTDFASAGARGLCVPEQGESAGLFGRPISRNGMRQKERVKAAAKDAAPIGDATVLDEGKDTITDLPPISPLAHRGRALAQVTLNGSNKTTSTFGSETPRRQRPSTPTPTSVTLRKRTSTGRLSFTPQQHAPAPLPLRHAGANIGNKASPRTSVSSSDYSAPETFPAQATPTRKPQPKKPAVGGLASPFTPKTRVQVGSPILSTKRLRLQGMHRASTYLCSDIQTDGSDDRSSLSYCREMELDTPKVEQAIKEEQAISEPSLPFTPTRRSSKQPTAATHIKAEGSSGIRIEVAPASPSIDFSSVSIDGLKNLKESLAALQSSQASFTASSTTSMKALQSQIDHNQQSLNATISTFLGTIDGLQQTLTTLSQAKSTSETQLKSLQADAESSRASSRQAMTELEDTKKENAILQQRLHDIELFLPDPSFSPNSTPTATPANGKPIPLLLSGFPSPTTASLATLEAELIKMLTALGALELPFPLRLPVSLPTPVTPSSPGGIGRLKTLSSSTLDFLSWPAQLGLANNLPPPPAQAVNNQTPKTPLRSRKGSDGKMADKVGEKVVIWCASEKVVRFLGRKYQTWACGEMKEGRELVWGVGRGWSG</sequence>
<feature type="region of interest" description="Disordered" evidence="1">
    <location>
        <begin position="461"/>
        <end position="481"/>
    </location>
</feature>
<accession>A0A3N4HFJ1</accession>
<feature type="region of interest" description="Disordered" evidence="1">
    <location>
        <begin position="729"/>
        <end position="751"/>
    </location>
</feature>
<feature type="compositionally biased region" description="Polar residues" evidence="1">
    <location>
        <begin position="283"/>
        <end position="295"/>
    </location>
</feature>
<reference evidence="2 3" key="1">
    <citation type="journal article" date="2018" name="Nat. Ecol. Evol.">
        <title>Pezizomycetes genomes reveal the molecular basis of ectomycorrhizal truffle lifestyle.</title>
        <authorList>
            <person name="Murat C."/>
            <person name="Payen T."/>
            <person name="Noel B."/>
            <person name="Kuo A."/>
            <person name="Morin E."/>
            <person name="Chen J."/>
            <person name="Kohler A."/>
            <person name="Krizsan K."/>
            <person name="Balestrini R."/>
            <person name="Da Silva C."/>
            <person name="Montanini B."/>
            <person name="Hainaut M."/>
            <person name="Levati E."/>
            <person name="Barry K.W."/>
            <person name="Belfiori B."/>
            <person name="Cichocki N."/>
            <person name="Clum A."/>
            <person name="Dockter R.B."/>
            <person name="Fauchery L."/>
            <person name="Guy J."/>
            <person name="Iotti M."/>
            <person name="Le Tacon F."/>
            <person name="Lindquist E.A."/>
            <person name="Lipzen A."/>
            <person name="Malagnac F."/>
            <person name="Mello A."/>
            <person name="Molinier V."/>
            <person name="Miyauchi S."/>
            <person name="Poulain J."/>
            <person name="Riccioni C."/>
            <person name="Rubini A."/>
            <person name="Sitrit Y."/>
            <person name="Splivallo R."/>
            <person name="Traeger S."/>
            <person name="Wang M."/>
            <person name="Zifcakova L."/>
            <person name="Wipf D."/>
            <person name="Zambonelli A."/>
            <person name="Paolocci F."/>
            <person name="Nowrousian M."/>
            <person name="Ottonello S."/>
            <person name="Baldrian P."/>
            <person name="Spatafora J.W."/>
            <person name="Henrissat B."/>
            <person name="Nagy L.G."/>
            <person name="Aury J.M."/>
            <person name="Wincker P."/>
            <person name="Grigoriev I.V."/>
            <person name="Bonfante P."/>
            <person name="Martin F.M."/>
        </authorList>
    </citation>
    <scope>NUCLEOTIDE SEQUENCE [LARGE SCALE GENOMIC DNA]</scope>
    <source>
        <strain evidence="2 3">RN42</strain>
    </source>
</reference>
<evidence type="ECO:0000313" key="2">
    <source>
        <dbReference type="EMBL" id="RPA72915.1"/>
    </source>
</evidence>
<feature type="compositionally biased region" description="Polar residues" evidence="1">
    <location>
        <begin position="320"/>
        <end position="329"/>
    </location>
</feature>